<sequence>MRQIDRLSITFAALADPTRRAMLARLVQGEATVGELAEPFELSPPAVSKHLKVLRDAGLVEQGRHAQWRPCRLRPEPLREVAAWMETYREFLGQSFDRLDGYLRRLQDEQHEQGEQDRRAEQDERTEHGGHDGGKRT</sequence>
<gene>
    <name evidence="3" type="ORF">ACFQKB_04755</name>
</gene>
<dbReference type="CDD" id="cd00090">
    <property type="entry name" value="HTH_ARSR"/>
    <property type="match status" value="1"/>
</dbReference>
<dbReference type="InterPro" id="IPR036390">
    <property type="entry name" value="WH_DNA-bd_sf"/>
</dbReference>
<name>A0ABW2CDY8_9ACTN</name>
<dbReference type="PROSITE" id="PS50987">
    <property type="entry name" value="HTH_ARSR_2"/>
    <property type="match status" value="1"/>
</dbReference>
<dbReference type="SMART" id="SM00418">
    <property type="entry name" value="HTH_ARSR"/>
    <property type="match status" value="1"/>
</dbReference>
<feature type="region of interest" description="Disordered" evidence="1">
    <location>
        <begin position="104"/>
        <end position="137"/>
    </location>
</feature>
<evidence type="ECO:0000313" key="4">
    <source>
        <dbReference type="Proteomes" id="UP001596380"/>
    </source>
</evidence>
<dbReference type="Gene3D" id="1.10.10.10">
    <property type="entry name" value="Winged helix-like DNA-binding domain superfamily/Winged helix DNA-binding domain"/>
    <property type="match status" value="1"/>
</dbReference>
<dbReference type="InterPro" id="IPR036388">
    <property type="entry name" value="WH-like_DNA-bd_sf"/>
</dbReference>
<dbReference type="RefSeq" id="WP_160823765.1">
    <property type="nucleotide sequence ID" value="NZ_JBHSXS010000002.1"/>
</dbReference>
<feature type="domain" description="HTH arsR-type" evidence="2">
    <location>
        <begin position="1"/>
        <end position="93"/>
    </location>
</feature>
<dbReference type="EMBL" id="JBHSXS010000002">
    <property type="protein sequence ID" value="MFC6879071.1"/>
    <property type="molecule type" value="Genomic_DNA"/>
</dbReference>
<dbReference type="InterPro" id="IPR001845">
    <property type="entry name" value="HTH_ArsR_DNA-bd_dom"/>
</dbReference>
<reference evidence="4" key="1">
    <citation type="journal article" date="2019" name="Int. J. Syst. Evol. Microbiol.">
        <title>The Global Catalogue of Microorganisms (GCM) 10K type strain sequencing project: providing services to taxonomists for standard genome sequencing and annotation.</title>
        <authorList>
            <consortium name="The Broad Institute Genomics Platform"/>
            <consortium name="The Broad Institute Genome Sequencing Center for Infectious Disease"/>
            <person name="Wu L."/>
            <person name="Ma J."/>
        </authorList>
    </citation>
    <scope>NUCLEOTIDE SEQUENCE [LARGE SCALE GENOMIC DNA]</scope>
    <source>
        <strain evidence="4">JCM 3369</strain>
    </source>
</reference>
<dbReference type="PANTHER" id="PTHR38600:SF2">
    <property type="entry name" value="SLL0088 PROTEIN"/>
    <property type="match status" value="1"/>
</dbReference>
<dbReference type="PRINTS" id="PR00778">
    <property type="entry name" value="HTHARSR"/>
</dbReference>
<dbReference type="PANTHER" id="PTHR38600">
    <property type="entry name" value="TRANSCRIPTIONAL REGULATORY PROTEIN"/>
    <property type="match status" value="1"/>
</dbReference>
<dbReference type="Pfam" id="PF12840">
    <property type="entry name" value="HTH_20"/>
    <property type="match status" value="1"/>
</dbReference>
<organism evidence="3 4">
    <name type="scientific">Actinomadura yumaensis</name>
    <dbReference type="NCBI Taxonomy" id="111807"/>
    <lineage>
        <taxon>Bacteria</taxon>
        <taxon>Bacillati</taxon>
        <taxon>Actinomycetota</taxon>
        <taxon>Actinomycetes</taxon>
        <taxon>Streptosporangiales</taxon>
        <taxon>Thermomonosporaceae</taxon>
        <taxon>Actinomadura</taxon>
    </lineage>
</organism>
<dbReference type="Proteomes" id="UP001596380">
    <property type="component" value="Unassembled WGS sequence"/>
</dbReference>
<keyword evidence="4" id="KW-1185">Reference proteome</keyword>
<dbReference type="SUPFAM" id="SSF46785">
    <property type="entry name" value="Winged helix' DNA-binding domain"/>
    <property type="match status" value="1"/>
</dbReference>
<evidence type="ECO:0000259" key="2">
    <source>
        <dbReference type="PROSITE" id="PS50987"/>
    </source>
</evidence>
<comment type="caution">
    <text evidence="3">The sequence shown here is derived from an EMBL/GenBank/DDBJ whole genome shotgun (WGS) entry which is preliminary data.</text>
</comment>
<dbReference type="InterPro" id="IPR011991">
    <property type="entry name" value="ArsR-like_HTH"/>
</dbReference>
<evidence type="ECO:0000256" key="1">
    <source>
        <dbReference type="SAM" id="MobiDB-lite"/>
    </source>
</evidence>
<evidence type="ECO:0000313" key="3">
    <source>
        <dbReference type="EMBL" id="MFC6879071.1"/>
    </source>
</evidence>
<proteinExistence type="predicted"/>
<accession>A0ABW2CDY8</accession>
<protein>
    <submittedName>
        <fullName evidence="3">ArsR/SmtB family transcription factor</fullName>
    </submittedName>
</protein>
<dbReference type="NCBIfam" id="NF033788">
    <property type="entry name" value="HTH_metalloreg"/>
    <property type="match status" value="1"/>
</dbReference>